<sequence length="60" mass="7105">MLKFIKENLTTIDGIAIFPLISFGIFFLFFVLLLVWVFTYSKKDITKLSELPFKEEDNRL</sequence>
<proteinExistence type="predicted"/>
<evidence type="ECO:0000313" key="3">
    <source>
        <dbReference type="Proteomes" id="UP000183077"/>
    </source>
</evidence>
<keyword evidence="1" id="KW-0472">Membrane</keyword>
<dbReference type="Proteomes" id="UP000183077">
    <property type="component" value="Unassembled WGS sequence"/>
</dbReference>
<gene>
    <name evidence="2" type="ORF">SAMN04488018_10671</name>
</gene>
<dbReference type="AlphaFoldDB" id="A0A1H6U8P4"/>
<keyword evidence="1" id="KW-1133">Transmembrane helix</keyword>
<evidence type="ECO:0008006" key="4">
    <source>
        <dbReference type="Google" id="ProtNLM"/>
    </source>
</evidence>
<organism evidence="2 3">
    <name type="scientific">Myroides marinus</name>
    <dbReference type="NCBI Taxonomy" id="703342"/>
    <lineage>
        <taxon>Bacteria</taxon>
        <taxon>Pseudomonadati</taxon>
        <taxon>Bacteroidota</taxon>
        <taxon>Flavobacteriia</taxon>
        <taxon>Flavobacteriales</taxon>
        <taxon>Flavobacteriaceae</taxon>
        <taxon>Myroides</taxon>
    </lineage>
</organism>
<reference evidence="2 3" key="1">
    <citation type="submission" date="2016-10" db="EMBL/GenBank/DDBJ databases">
        <authorList>
            <person name="de Groot N.N."/>
        </authorList>
    </citation>
    <scope>NUCLEOTIDE SEQUENCE [LARGE SCALE GENOMIC DNA]</scope>
    <source>
        <strain evidence="2 3">DSM 23048</strain>
    </source>
</reference>
<feature type="transmembrane region" description="Helical" evidence="1">
    <location>
        <begin position="15"/>
        <end position="38"/>
    </location>
</feature>
<name>A0A1H6U8P4_9FLAO</name>
<protein>
    <recommendedName>
        <fullName evidence="4">Cytochrome C oxidase subunit IV</fullName>
    </recommendedName>
</protein>
<keyword evidence="1" id="KW-0812">Transmembrane</keyword>
<dbReference type="EMBL" id="FNYS01000006">
    <property type="protein sequence ID" value="SEI87896.1"/>
    <property type="molecule type" value="Genomic_DNA"/>
</dbReference>
<evidence type="ECO:0000313" key="2">
    <source>
        <dbReference type="EMBL" id="SEI87896.1"/>
    </source>
</evidence>
<evidence type="ECO:0000256" key="1">
    <source>
        <dbReference type="SAM" id="Phobius"/>
    </source>
</evidence>
<dbReference type="GeneID" id="82256873"/>
<dbReference type="RefSeq" id="WP_074745658.1">
    <property type="nucleotide sequence ID" value="NZ_FNYS01000006.1"/>
</dbReference>
<accession>A0A1H6U8P4</accession>